<feature type="domain" description="Pterin-binding" evidence="10">
    <location>
        <begin position="14"/>
        <end position="267"/>
    </location>
</feature>
<keyword evidence="6 9" id="KW-0479">Metal-binding</keyword>
<dbReference type="PROSITE" id="PS50972">
    <property type="entry name" value="PTERIN_BINDING"/>
    <property type="match status" value="1"/>
</dbReference>
<evidence type="ECO:0000256" key="8">
    <source>
        <dbReference type="ARBA" id="ARBA00022909"/>
    </source>
</evidence>
<dbReference type="Pfam" id="PF00809">
    <property type="entry name" value="Pterin_bind"/>
    <property type="match status" value="1"/>
</dbReference>
<comment type="pathway">
    <text evidence="3 9">Cofactor biosynthesis; tetrahydrofolate biosynthesis; 7,8-dihydrofolate from 2-amino-4-hydroxy-6-hydroxymethyl-7,8-dihydropteridine diphosphate and 4-aminobenzoate: step 1/2.</text>
</comment>
<dbReference type="InterPro" id="IPR011005">
    <property type="entry name" value="Dihydropteroate_synth-like_sf"/>
</dbReference>
<dbReference type="RefSeq" id="WP_418159024.1">
    <property type="nucleotide sequence ID" value="NZ_JBBLZC010000006.1"/>
</dbReference>
<keyword evidence="5 9" id="KW-0808">Transferase</keyword>
<keyword evidence="7 9" id="KW-0460">Magnesium</keyword>
<dbReference type="SUPFAM" id="SSF51717">
    <property type="entry name" value="Dihydropteroate synthetase-like"/>
    <property type="match status" value="1"/>
</dbReference>
<keyword evidence="8 9" id="KW-0289">Folate biosynthesis</keyword>
<keyword evidence="12" id="KW-1185">Reference proteome</keyword>
<dbReference type="InterPro" id="IPR045031">
    <property type="entry name" value="DHP_synth-like"/>
</dbReference>
<protein>
    <recommendedName>
        <fullName evidence="4 9">Dihydropteroate synthase</fullName>
        <shortName evidence="9">DHPS</shortName>
        <ecNumber evidence="4 9">2.5.1.15</ecNumber>
    </recommendedName>
    <alternativeName>
        <fullName evidence="9">Dihydropteroate pyrophosphorylase</fullName>
    </alternativeName>
</protein>
<comment type="similarity">
    <text evidence="9">Belongs to the DHPS family.</text>
</comment>
<reference evidence="11 12" key="1">
    <citation type="submission" date="2024-01" db="EMBL/GenBank/DDBJ databases">
        <title>Multi-omics insights into the function and evolution of sodium benzoate biodegradation pathways in Benzoatithermus flavus gen. nov., sp. nov. from hot spring.</title>
        <authorList>
            <person name="Hu C.-J."/>
            <person name="Li W.-J."/>
        </authorList>
    </citation>
    <scope>NUCLEOTIDE SEQUENCE [LARGE SCALE GENOMIC DNA]</scope>
    <source>
        <strain evidence="11 12">SYSU G07066</strain>
    </source>
</reference>
<comment type="caution">
    <text evidence="11">The sequence shown here is derived from an EMBL/GenBank/DDBJ whole genome shotgun (WGS) entry which is preliminary data.</text>
</comment>
<evidence type="ECO:0000256" key="7">
    <source>
        <dbReference type="ARBA" id="ARBA00022842"/>
    </source>
</evidence>
<evidence type="ECO:0000256" key="9">
    <source>
        <dbReference type="RuleBase" id="RU361205"/>
    </source>
</evidence>
<dbReference type="EC" id="2.5.1.15" evidence="4 9"/>
<organism evidence="11 12">
    <name type="scientific">Benzoatithermus flavus</name>
    <dbReference type="NCBI Taxonomy" id="3108223"/>
    <lineage>
        <taxon>Bacteria</taxon>
        <taxon>Pseudomonadati</taxon>
        <taxon>Pseudomonadota</taxon>
        <taxon>Alphaproteobacteria</taxon>
        <taxon>Geminicoccales</taxon>
        <taxon>Geminicoccaceae</taxon>
        <taxon>Benzoatithermus</taxon>
    </lineage>
</organism>
<evidence type="ECO:0000256" key="5">
    <source>
        <dbReference type="ARBA" id="ARBA00022679"/>
    </source>
</evidence>
<sequence length="283" mass="30483">MSHRLVKLLGQEAPWLMGVLNVTPDSFTDGGRYLDTPAALAHARALLADGAHILDIGGESTAPGTRPITSEEELARIEPVVRALAAEAVLSIDTYHAATAARCVELGARIVNDVSALRADPEMAAVVRDLGPVVVLMHAKDGPLPHATDRPVHYRDVVREVGDWLAARVDAALAAGIDTDQIVLDPGWGKFLSLDPADSWELLARFEELAARFRPIPVLVAISRKGFFGVPMADRDPLSQLTSLVAVQKGAALIRTHHVRMAAQFLDAARRMRLDLPAARVYG</sequence>
<evidence type="ECO:0000256" key="3">
    <source>
        <dbReference type="ARBA" id="ARBA00004763"/>
    </source>
</evidence>
<evidence type="ECO:0000256" key="1">
    <source>
        <dbReference type="ARBA" id="ARBA00000012"/>
    </source>
</evidence>
<dbReference type="EMBL" id="JBBLZC010000006">
    <property type="protein sequence ID" value="MEK0083182.1"/>
    <property type="molecule type" value="Genomic_DNA"/>
</dbReference>
<dbReference type="GO" id="GO:0004156">
    <property type="term" value="F:dihydropteroate synthase activity"/>
    <property type="evidence" value="ECO:0007669"/>
    <property type="project" value="UniProtKB-EC"/>
</dbReference>
<dbReference type="InterPro" id="IPR000489">
    <property type="entry name" value="Pterin-binding_dom"/>
</dbReference>
<evidence type="ECO:0000313" key="11">
    <source>
        <dbReference type="EMBL" id="MEK0083182.1"/>
    </source>
</evidence>
<dbReference type="PROSITE" id="PS00793">
    <property type="entry name" value="DHPS_2"/>
    <property type="match status" value="1"/>
</dbReference>
<comment type="cofactor">
    <cofactor evidence="2 9">
        <name>Mg(2+)</name>
        <dbReference type="ChEBI" id="CHEBI:18420"/>
    </cofactor>
</comment>
<gene>
    <name evidence="11" type="primary">folP</name>
    <name evidence="11" type="ORF">U1T56_08460</name>
</gene>
<accession>A0ABU8XPP5</accession>
<dbReference type="InterPro" id="IPR006390">
    <property type="entry name" value="DHP_synth_dom"/>
</dbReference>
<dbReference type="PROSITE" id="PS00792">
    <property type="entry name" value="DHPS_1"/>
    <property type="match status" value="1"/>
</dbReference>
<name>A0ABU8XPP5_9PROT</name>
<proteinExistence type="inferred from homology"/>
<evidence type="ECO:0000256" key="4">
    <source>
        <dbReference type="ARBA" id="ARBA00012458"/>
    </source>
</evidence>
<evidence type="ECO:0000256" key="6">
    <source>
        <dbReference type="ARBA" id="ARBA00022723"/>
    </source>
</evidence>
<evidence type="ECO:0000259" key="10">
    <source>
        <dbReference type="PROSITE" id="PS50972"/>
    </source>
</evidence>
<comment type="function">
    <text evidence="9">Catalyzes the condensation of para-aminobenzoate (pABA) with 6-hydroxymethyl-7,8-dihydropterin diphosphate (DHPt-PP) to form 7,8-dihydropteroate (H2Pte), the immediate precursor of folate derivatives.</text>
</comment>
<dbReference type="NCBIfam" id="TIGR01496">
    <property type="entry name" value="DHPS"/>
    <property type="match status" value="1"/>
</dbReference>
<dbReference type="Proteomes" id="UP001375743">
    <property type="component" value="Unassembled WGS sequence"/>
</dbReference>
<dbReference type="PANTHER" id="PTHR20941:SF1">
    <property type="entry name" value="FOLIC ACID SYNTHESIS PROTEIN FOL1"/>
    <property type="match status" value="1"/>
</dbReference>
<dbReference type="PANTHER" id="PTHR20941">
    <property type="entry name" value="FOLATE SYNTHESIS PROTEINS"/>
    <property type="match status" value="1"/>
</dbReference>
<evidence type="ECO:0000313" key="12">
    <source>
        <dbReference type="Proteomes" id="UP001375743"/>
    </source>
</evidence>
<dbReference type="Gene3D" id="3.20.20.20">
    <property type="entry name" value="Dihydropteroate synthase-like"/>
    <property type="match status" value="1"/>
</dbReference>
<comment type="catalytic activity">
    <reaction evidence="1">
        <text>(7,8-dihydropterin-6-yl)methyl diphosphate + 4-aminobenzoate = 7,8-dihydropteroate + diphosphate</text>
        <dbReference type="Rhea" id="RHEA:19949"/>
        <dbReference type="ChEBI" id="CHEBI:17836"/>
        <dbReference type="ChEBI" id="CHEBI:17839"/>
        <dbReference type="ChEBI" id="CHEBI:33019"/>
        <dbReference type="ChEBI" id="CHEBI:72950"/>
        <dbReference type="EC" id="2.5.1.15"/>
    </reaction>
</comment>
<evidence type="ECO:0000256" key="2">
    <source>
        <dbReference type="ARBA" id="ARBA00001946"/>
    </source>
</evidence>